<reference evidence="1 2" key="1">
    <citation type="submission" date="2019-08" db="EMBL/GenBank/DDBJ databases">
        <title>Selenomonas sp. mPRGC5 and Selenomonas sp. mPRGC8 isolated from ruminal fluid of dairy goat (Capra hircus).</title>
        <authorList>
            <person name="Poothong S."/>
            <person name="Nuengjamnong C."/>
            <person name="Tanasupawat S."/>
        </authorList>
    </citation>
    <scope>NUCLEOTIDE SEQUENCE [LARGE SCALE GENOMIC DNA]</scope>
    <source>
        <strain evidence="2">mPRGC5</strain>
    </source>
</reference>
<dbReference type="EMBL" id="VTOY01000002">
    <property type="protein sequence ID" value="TYZ23895.1"/>
    <property type="molecule type" value="Genomic_DNA"/>
</dbReference>
<comment type="caution">
    <text evidence="1">The sequence shown here is derived from an EMBL/GenBank/DDBJ whole genome shotgun (WGS) entry which is preliminary data.</text>
</comment>
<sequence length="280" mass="31175">MKHLIIVRGGGELASGVIHALYRTGFRVLVLEQEKPTATRRRVAFSEAVYRGEATVERVTCYRAKNVEDAKKRLKEGQLVILVDPEAKCVREFKPQVLVDAIVSHENKGTKRDMAEHTIALGPGFCAGRDVDAVVETGRGHNLGRLIYEGFSYKDPDIKNSTVGVEHNLEHLLFAPENGRLEMLRSISLMVKRGESVAHLHTEDGKTIELKATIDGVLRGALHTGMTVRKGQKIGDIHPTMGQEECFTISDKARCIAGSVLEAVMVWDSKRPKRRFFHRG</sequence>
<accession>A0A5D6WA80</accession>
<protein>
    <submittedName>
        <fullName evidence="1">EF2563 family selenium-dependent molybdenum hydroxylase system protein</fullName>
    </submittedName>
</protein>
<organism evidence="1 2">
    <name type="scientific">Selenomonas ruminis</name>
    <dbReference type="NCBI Taxonomy" id="2593411"/>
    <lineage>
        <taxon>Bacteria</taxon>
        <taxon>Bacillati</taxon>
        <taxon>Bacillota</taxon>
        <taxon>Negativicutes</taxon>
        <taxon>Selenomonadales</taxon>
        <taxon>Selenomonadaceae</taxon>
        <taxon>Selenomonas</taxon>
    </lineage>
</organism>
<proteinExistence type="predicted"/>
<name>A0A5D6WA80_9FIRM</name>
<dbReference type="RefSeq" id="WP_149170826.1">
    <property type="nucleotide sequence ID" value="NZ_VTOY01000002.1"/>
</dbReference>
<evidence type="ECO:0000313" key="2">
    <source>
        <dbReference type="Proteomes" id="UP000323646"/>
    </source>
</evidence>
<keyword evidence="2" id="KW-1185">Reference proteome</keyword>
<dbReference type="Proteomes" id="UP000323646">
    <property type="component" value="Unassembled WGS sequence"/>
</dbReference>
<evidence type="ECO:0000313" key="1">
    <source>
        <dbReference type="EMBL" id="TYZ23895.1"/>
    </source>
</evidence>
<dbReference type="OrthoDB" id="9815497at2"/>
<gene>
    <name evidence="1" type="ORF">FZ040_03985</name>
</gene>
<dbReference type="AlphaFoldDB" id="A0A5D6WA80"/>
<dbReference type="InterPro" id="IPR017695">
    <property type="entry name" value="Se-dep_Mo_hydrolase_YqeB"/>
</dbReference>
<dbReference type="NCBIfam" id="TIGR03309">
    <property type="entry name" value="matur_yqeB"/>
    <property type="match status" value="1"/>
</dbReference>